<feature type="chain" id="PRO_5046334350" evidence="1">
    <location>
        <begin position="29"/>
        <end position="216"/>
    </location>
</feature>
<comment type="caution">
    <text evidence="2">The sequence shown here is derived from an EMBL/GenBank/DDBJ whole genome shotgun (WGS) entry which is preliminary data.</text>
</comment>
<dbReference type="Gene3D" id="3.30.530.20">
    <property type="match status" value="1"/>
</dbReference>
<dbReference type="SUPFAM" id="SSF55961">
    <property type="entry name" value="Bet v1-like"/>
    <property type="match status" value="1"/>
</dbReference>
<proteinExistence type="predicted"/>
<protein>
    <submittedName>
        <fullName evidence="2">Uncharacterized protein</fullName>
    </submittedName>
</protein>
<keyword evidence="3" id="KW-1185">Reference proteome</keyword>
<accession>A0ABN3W6S4</accession>
<gene>
    <name evidence="2" type="ORF">GCM10010517_62590</name>
</gene>
<organism evidence="2 3">
    <name type="scientific">Streptosporangium fragile</name>
    <dbReference type="NCBI Taxonomy" id="46186"/>
    <lineage>
        <taxon>Bacteria</taxon>
        <taxon>Bacillati</taxon>
        <taxon>Actinomycetota</taxon>
        <taxon>Actinomycetes</taxon>
        <taxon>Streptosporangiales</taxon>
        <taxon>Streptosporangiaceae</taxon>
        <taxon>Streptosporangium</taxon>
    </lineage>
</organism>
<feature type="signal peptide" evidence="1">
    <location>
        <begin position="1"/>
        <end position="28"/>
    </location>
</feature>
<dbReference type="Proteomes" id="UP001500831">
    <property type="component" value="Unassembled WGS sequence"/>
</dbReference>
<evidence type="ECO:0000256" key="1">
    <source>
        <dbReference type="SAM" id="SignalP"/>
    </source>
</evidence>
<dbReference type="RefSeq" id="WP_344979068.1">
    <property type="nucleotide sequence ID" value="NZ_BAAAVI010000060.1"/>
</dbReference>
<keyword evidence="1" id="KW-0732">Signal</keyword>
<dbReference type="InterPro" id="IPR023393">
    <property type="entry name" value="START-like_dom_sf"/>
</dbReference>
<evidence type="ECO:0000313" key="3">
    <source>
        <dbReference type="Proteomes" id="UP001500831"/>
    </source>
</evidence>
<sequence length="216" mass="24128">MKKLLRVLAAQLFAAALVLTAFSGPARADDTSPSDAELALEWQNTWDTYKFYEFAPPPLPESGRSRDKRSISIEIDAPVDHVFPAYSNINNHIGLHPFLKRVATHRDWCQGDTRYINFTAVEEIPYQGTIVTSNTHAQQRINRAGLYYETDTWSLPNVVTHQKIIFEAVAGGKTKVTEHLTFDADTSLIDFVVTNGVASHEQTQAILKQAIESGQL</sequence>
<evidence type="ECO:0000313" key="2">
    <source>
        <dbReference type="EMBL" id="GAA2897537.1"/>
    </source>
</evidence>
<name>A0ABN3W6S4_9ACTN</name>
<dbReference type="EMBL" id="BAAAVI010000060">
    <property type="protein sequence ID" value="GAA2897537.1"/>
    <property type="molecule type" value="Genomic_DNA"/>
</dbReference>
<reference evidence="2 3" key="1">
    <citation type="journal article" date="2019" name="Int. J. Syst. Evol. Microbiol.">
        <title>The Global Catalogue of Microorganisms (GCM) 10K type strain sequencing project: providing services to taxonomists for standard genome sequencing and annotation.</title>
        <authorList>
            <consortium name="The Broad Institute Genomics Platform"/>
            <consortium name="The Broad Institute Genome Sequencing Center for Infectious Disease"/>
            <person name="Wu L."/>
            <person name="Ma J."/>
        </authorList>
    </citation>
    <scope>NUCLEOTIDE SEQUENCE [LARGE SCALE GENOMIC DNA]</scope>
    <source>
        <strain evidence="2 3">JCM 6242</strain>
    </source>
</reference>